<feature type="compositionally biased region" description="Polar residues" evidence="1">
    <location>
        <begin position="42"/>
        <end position="63"/>
    </location>
</feature>
<dbReference type="HOGENOM" id="CLU_2085283_0_0_1"/>
<dbReference type="OrthoDB" id="5273701at2759"/>
<proteinExistence type="predicted"/>
<dbReference type="Proteomes" id="UP000019471">
    <property type="component" value="Unassembled WGS sequence"/>
</dbReference>
<dbReference type="STRING" id="1182543.W9WWW0"/>
<reference evidence="2 3" key="1">
    <citation type="submission" date="2013-03" db="EMBL/GenBank/DDBJ databases">
        <title>The Genome Sequence of Cladophialophora psammophila CBS 110553.</title>
        <authorList>
            <consortium name="The Broad Institute Genomics Platform"/>
            <person name="Cuomo C."/>
            <person name="de Hoog S."/>
            <person name="Gorbushina A."/>
            <person name="Walker B."/>
            <person name="Young S.K."/>
            <person name="Zeng Q."/>
            <person name="Gargeya S."/>
            <person name="Fitzgerald M."/>
            <person name="Haas B."/>
            <person name="Abouelleil A."/>
            <person name="Allen A.W."/>
            <person name="Alvarado L."/>
            <person name="Arachchi H.M."/>
            <person name="Berlin A.M."/>
            <person name="Chapman S.B."/>
            <person name="Gainer-Dewar J."/>
            <person name="Goldberg J."/>
            <person name="Griggs A."/>
            <person name="Gujja S."/>
            <person name="Hansen M."/>
            <person name="Howarth C."/>
            <person name="Imamovic A."/>
            <person name="Ireland A."/>
            <person name="Larimer J."/>
            <person name="McCowan C."/>
            <person name="Murphy C."/>
            <person name="Pearson M."/>
            <person name="Poon T.W."/>
            <person name="Priest M."/>
            <person name="Roberts A."/>
            <person name="Saif S."/>
            <person name="Shea T."/>
            <person name="Sisk P."/>
            <person name="Sykes S."/>
            <person name="Wortman J."/>
            <person name="Nusbaum C."/>
            <person name="Birren B."/>
        </authorList>
    </citation>
    <scope>NUCLEOTIDE SEQUENCE [LARGE SCALE GENOMIC DNA]</scope>
    <source>
        <strain evidence="2 3">CBS 110553</strain>
    </source>
</reference>
<dbReference type="GeneID" id="19189633"/>
<accession>W9WWW0</accession>
<feature type="region of interest" description="Disordered" evidence="1">
    <location>
        <begin position="26"/>
        <end position="139"/>
    </location>
</feature>
<name>W9WWW0_9EURO</name>
<comment type="caution">
    <text evidence="2">The sequence shown here is derived from an EMBL/GenBank/DDBJ whole genome shotgun (WGS) entry which is preliminary data.</text>
</comment>
<protein>
    <submittedName>
        <fullName evidence="2">Uncharacterized protein</fullName>
    </submittedName>
</protein>
<dbReference type="EMBL" id="AMGX01000006">
    <property type="protein sequence ID" value="EXJ72408.1"/>
    <property type="molecule type" value="Genomic_DNA"/>
</dbReference>
<evidence type="ECO:0000313" key="2">
    <source>
        <dbReference type="EMBL" id="EXJ72408.1"/>
    </source>
</evidence>
<dbReference type="RefSeq" id="XP_007743706.1">
    <property type="nucleotide sequence ID" value="XM_007745516.1"/>
</dbReference>
<keyword evidence="3" id="KW-1185">Reference proteome</keyword>
<gene>
    <name evidence="2" type="ORF">A1O5_04912</name>
</gene>
<sequence>MSSTSKVRVKLTNVFIIIWRGTSGSDEKISATKIQPLDSEIKSNQSRDQSSRVATGTNRSIDQSRIDPLSGAGQYQHTAPHADSQGSVERAETIQGSKIKPPEGKGNQGTRKNAGLDDETVDMARINSVGSVREEQPPA</sequence>
<organism evidence="2 3">
    <name type="scientific">Cladophialophora psammophila CBS 110553</name>
    <dbReference type="NCBI Taxonomy" id="1182543"/>
    <lineage>
        <taxon>Eukaryota</taxon>
        <taxon>Fungi</taxon>
        <taxon>Dikarya</taxon>
        <taxon>Ascomycota</taxon>
        <taxon>Pezizomycotina</taxon>
        <taxon>Eurotiomycetes</taxon>
        <taxon>Chaetothyriomycetidae</taxon>
        <taxon>Chaetothyriales</taxon>
        <taxon>Herpotrichiellaceae</taxon>
        <taxon>Cladophialophora</taxon>
    </lineage>
</organism>
<dbReference type="eggNOG" id="ENOG502SS28">
    <property type="taxonomic scope" value="Eukaryota"/>
</dbReference>
<evidence type="ECO:0000313" key="3">
    <source>
        <dbReference type="Proteomes" id="UP000019471"/>
    </source>
</evidence>
<dbReference type="AlphaFoldDB" id="W9WWW0"/>
<evidence type="ECO:0000256" key="1">
    <source>
        <dbReference type="SAM" id="MobiDB-lite"/>
    </source>
</evidence>